<feature type="domain" description="Translocon Sec61/SecY plug" evidence="3">
    <location>
        <begin position="43"/>
        <end position="77"/>
    </location>
</feature>
<dbReference type="SUPFAM" id="SSF103491">
    <property type="entry name" value="Preprotein translocase SecY subunit"/>
    <property type="match status" value="1"/>
</dbReference>
<feature type="transmembrane region" description="Helical" evidence="2">
    <location>
        <begin position="422"/>
        <end position="443"/>
    </location>
</feature>
<dbReference type="Pfam" id="PF00344">
    <property type="entry name" value="SecY"/>
    <property type="match status" value="1"/>
</dbReference>
<sequence>MCAIRLLDLVKAVSPIMPEINFPVEKVILDEKVVYTIASGLVFVLAQLPLFGLVKDAPLQMADPFSTLRPLFAMEQGSLLELGLLPILTLAFVWQIAAGAKAIKVDFRYGSDRELFQTAQKATAVLFSAVFAAALILLGYYDPVVRGAANEGNFYGTYALLFTQLFGWNVVLTLIVEVIDKGYGFGSGVLCFLALNAATGLVRDVVGLEVVSATPNGVPQTYGVVSYFGRSLLTMDLGEIKSAAIGLFLRAGFPTLALVVLAVATGLVVIVLQNFRLELPIRSNRARGMANVFPIRLLYTGALPVVFAYTAVANVQVVLHFLLLAVAPFYPFVARLIESRDVAGNVVSGLRLYFTAPASLSASLLSPIRAVVYSTTLLTLASAFAVFWADISGSAPKDIAKQFKDQAIVISGKRDVSVTRELSRTIPVAAVSGAASLVVVSLIGELLGSAGKTVSVAVGVSAAFAVLEDFMTELQQSGGSSQLMGAMPGMK</sequence>
<feature type="transmembrane region" description="Helical" evidence="2">
    <location>
        <begin position="124"/>
        <end position="141"/>
    </location>
</feature>
<evidence type="ECO:0000313" key="5">
    <source>
        <dbReference type="Proteomes" id="UP000649328"/>
    </source>
</evidence>
<dbReference type="InterPro" id="IPR002208">
    <property type="entry name" value="SecY/SEC61-alpha"/>
</dbReference>
<feature type="transmembrane region" description="Helical" evidence="2">
    <location>
        <begin position="82"/>
        <end position="103"/>
    </location>
</feature>
<reference evidence="4" key="1">
    <citation type="submission" date="2020-10" db="EMBL/GenBank/DDBJ databases">
        <title>The Whole-Genome Sequence of Metschnikowia persimmonesis, a Novel Endophytic Yeast Species Isolated from Medicinal Plant Diospyros kaki Thumb.</title>
        <authorList>
            <person name="Rahmat E."/>
            <person name="Kang Y."/>
        </authorList>
    </citation>
    <scope>NUCLEOTIDE SEQUENCE</scope>
    <source>
        <strain evidence="4">KIOM G15050</strain>
    </source>
</reference>
<feature type="transmembrane region" description="Helical" evidence="2">
    <location>
        <begin position="153"/>
        <end position="176"/>
    </location>
</feature>
<evidence type="ECO:0000256" key="1">
    <source>
        <dbReference type="RuleBase" id="RU004349"/>
    </source>
</evidence>
<name>A0A8H7LHB7_9ASCO</name>
<dbReference type="EMBL" id="JACBPP010000001">
    <property type="protein sequence ID" value="KAF8004902.1"/>
    <property type="molecule type" value="Genomic_DNA"/>
</dbReference>
<keyword evidence="2" id="KW-1133">Transmembrane helix</keyword>
<keyword evidence="2" id="KW-0812">Transmembrane</keyword>
<dbReference type="PIRSF" id="PIRSF004557">
    <property type="entry name" value="SecY"/>
    <property type="match status" value="1"/>
</dbReference>
<feature type="transmembrane region" description="Helical" evidence="2">
    <location>
        <begin position="293"/>
        <end position="312"/>
    </location>
</feature>
<dbReference type="PANTHER" id="PTHR10906">
    <property type="entry name" value="SECY/SEC61-ALPHA FAMILY MEMBER"/>
    <property type="match status" value="1"/>
</dbReference>
<feature type="transmembrane region" description="Helical" evidence="2">
    <location>
        <begin position="318"/>
        <end position="337"/>
    </location>
</feature>
<dbReference type="InterPro" id="IPR019561">
    <property type="entry name" value="Translocon_Sec61/SecY_plug_dom"/>
</dbReference>
<dbReference type="OrthoDB" id="420669at2759"/>
<dbReference type="GO" id="GO:0015031">
    <property type="term" value="P:protein transport"/>
    <property type="evidence" value="ECO:0007669"/>
    <property type="project" value="InterPro"/>
</dbReference>
<comment type="similarity">
    <text evidence="1">Belongs to the SecY/SEC61-alpha family.</text>
</comment>
<organism evidence="4 5">
    <name type="scientific">Metschnikowia pulcherrima</name>
    <dbReference type="NCBI Taxonomy" id="27326"/>
    <lineage>
        <taxon>Eukaryota</taxon>
        <taxon>Fungi</taxon>
        <taxon>Dikarya</taxon>
        <taxon>Ascomycota</taxon>
        <taxon>Saccharomycotina</taxon>
        <taxon>Pichiomycetes</taxon>
        <taxon>Metschnikowiaceae</taxon>
        <taxon>Metschnikowia</taxon>
    </lineage>
</organism>
<feature type="transmembrane region" description="Helical" evidence="2">
    <location>
        <begin position="251"/>
        <end position="272"/>
    </location>
</feature>
<keyword evidence="2" id="KW-0472">Membrane</keyword>
<dbReference type="AlphaFoldDB" id="A0A8H7LHB7"/>
<feature type="transmembrane region" description="Helical" evidence="2">
    <location>
        <begin position="371"/>
        <end position="391"/>
    </location>
</feature>
<dbReference type="Gene3D" id="1.10.3370.10">
    <property type="entry name" value="SecY subunit domain"/>
    <property type="match status" value="1"/>
</dbReference>
<comment type="caution">
    <text evidence="4">The sequence shown here is derived from an EMBL/GenBank/DDBJ whole genome shotgun (WGS) entry which is preliminary data.</text>
</comment>
<feature type="transmembrane region" description="Helical" evidence="2">
    <location>
        <begin position="33"/>
        <end position="54"/>
    </location>
</feature>
<dbReference type="InterPro" id="IPR023201">
    <property type="entry name" value="SecY_dom_sf"/>
</dbReference>
<protein>
    <recommendedName>
        <fullName evidence="3">Translocon Sec61/SecY plug domain-containing protein</fullName>
    </recommendedName>
</protein>
<evidence type="ECO:0000313" key="4">
    <source>
        <dbReference type="EMBL" id="KAF8004902.1"/>
    </source>
</evidence>
<feature type="transmembrane region" description="Helical" evidence="2">
    <location>
        <begin position="183"/>
        <end position="202"/>
    </location>
</feature>
<proteinExistence type="inferred from homology"/>
<dbReference type="GO" id="GO:0016020">
    <property type="term" value="C:membrane"/>
    <property type="evidence" value="ECO:0007669"/>
    <property type="project" value="InterPro"/>
</dbReference>
<dbReference type="Proteomes" id="UP000649328">
    <property type="component" value="Unassembled WGS sequence"/>
</dbReference>
<gene>
    <name evidence="4" type="ORF">HF325_000359</name>
</gene>
<evidence type="ECO:0000256" key="2">
    <source>
        <dbReference type="SAM" id="Phobius"/>
    </source>
</evidence>
<keyword evidence="5" id="KW-1185">Reference proteome</keyword>
<evidence type="ECO:0000259" key="3">
    <source>
        <dbReference type="Pfam" id="PF10559"/>
    </source>
</evidence>
<accession>A0A8H7LHB7</accession>
<dbReference type="Pfam" id="PF10559">
    <property type="entry name" value="Plug_translocon"/>
    <property type="match status" value="1"/>
</dbReference>